<reference evidence="1 2" key="1">
    <citation type="submission" date="2020-05" db="EMBL/GenBank/DDBJ databases">
        <title>Paenibacillus glebae, sp. nov., Paenibacillus humi sp. nov., Paenibacillus pedi sp. nov., Paenibacillus terrestris sp. nov. and Paenibacillus terricola sp. nov., isolated from a forest top soil sample.</title>
        <authorList>
            <person name="Qi S."/>
            <person name="Carlier A."/>
            <person name="Cnockaert M."/>
            <person name="Vandamme P."/>
        </authorList>
    </citation>
    <scope>NUCLEOTIDE SEQUENCE [LARGE SCALE GENOMIC DNA]</scope>
    <source>
        <strain evidence="1 2">LMG 29502</strain>
    </source>
</reference>
<keyword evidence="2" id="KW-1185">Reference proteome</keyword>
<organism evidence="1 2">
    <name type="scientific">Paenibacillus tritici</name>
    <dbReference type="NCBI Taxonomy" id="1873425"/>
    <lineage>
        <taxon>Bacteria</taxon>
        <taxon>Bacillati</taxon>
        <taxon>Bacillota</taxon>
        <taxon>Bacilli</taxon>
        <taxon>Bacillales</taxon>
        <taxon>Paenibacillaceae</taxon>
        <taxon>Paenibacillus</taxon>
    </lineage>
</organism>
<evidence type="ECO:0008006" key="3">
    <source>
        <dbReference type="Google" id="ProtNLM"/>
    </source>
</evidence>
<gene>
    <name evidence="1" type="ORF">HQN87_00265</name>
</gene>
<dbReference type="EMBL" id="JABMKX010000001">
    <property type="protein sequence ID" value="NQX43748.1"/>
    <property type="molecule type" value="Genomic_DNA"/>
</dbReference>
<comment type="caution">
    <text evidence="1">The sequence shown here is derived from an EMBL/GenBank/DDBJ whole genome shotgun (WGS) entry which is preliminary data.</text>
</comment>
<evidence type="ECO:0000313" key="2">
    <source>
        <dbReference type="Proteomes" id="UP000711047"/>
    </source>
</evidence>
<name>A0ABX2DGK4_9BACL</name>
<sequence length="109" mass="13038">MTSKFFLDDTELAEFEGNSKGYRNDVYVEVLNKLFNIKVYDIVRLQQDHELELETYGYYSGEPNLVLVKDVSKAEIEFVVRKLYEQKYFEIVKPVDDKNIYEFFNLNIE</sequence>
<proteinExistence type="predicted"/>
<accession>A0ABX2DGK4</accession>
<dbReference type="Proteomes" id="UP000711047">
    <property type="component" value="Unassembled WGS sequence"/>
</dbReference>
<protein>
    <recommendedName>
        <fullName evidence="3">Phage protein</fullName>
    </recommendedName>
</protein>
<evidence type="ECO:0000313" key="1">
    <source>
        <dbReference type="EMBL" id="NQX43748.1"/>
    </source>
</evidence>